<evidence type="ECO:0000313" key="1">
    <source>
        <dbReference type="EMBL" id="VDD32004.1"/>
    </source>
</evidence>
<name>A0A3P6E9R0_BRAOL</name>
<sequence>MRFRMFWTRRISSTGKRSRRRRVRTWHRTNHHRSNATCTEWKDSTTCINRFINSYK</sequence>
<organism evidence="1">
    <name type="scientific">Brassica oleracea</name>
    <name type="common">Wild cabbage</name>
    <dbReference type="NCBI Taxonomy" id="3712"/>
    <lineage>
        <taxon>Eukaryota</taxon>
        <taxon>Viridiplantae</taxon>
        <taxon>Streptophyta</taxon>
        <taxon>Embryophyta</taxon>
        <taxon>Tracheophyta</taxon>
        <taxon>Spermatophyta</taxon>
        <taxon>Magnoliopsida</taxon>
        <taxon>eudicotyledons</taxon>
        <taxon>Gunneridae</taxon>
        <taxon>Pentapetalae</taxon>
        <taxon>rosids</taxon>
        <taxon>malvids</taxon>
        <taxon>Brassicales</taxon>
        <taxon>Brassicaceae</taxon>
        <taxon>Brassiceae</taxon>
        <taxon>Brassica</taxon>
    </lineage>
</organism>
<gene>
    <name evidence="1" type="ORF">BOLC9T57327H</name>
</gene>
<proteinExistence type="predicted"/>
<protein>
    <submittedName>
        <fullName evidence="1">Uncharacterized protein</fullName>
    </submittedName>
</protein>
<dbReference type="EMBL" id="LR031875">
    <property type="protein sequence ID" value="VDD32004.1"/>
    <property type="molecule type" value="Genomic_DNA"/>
</dbReference>
<dbReference type="AlphaFoldDB" id="A0A3P6E9R0"/>
<reference evidence="1" key="1">
    <citation type="submission" date="2018-11" db="EMBL/GenBank/DDBJ databases">
        <authorList>
            <consortium name="Genoscope - CEA"/>
            <person name="William W."/>
        </authorList>
    </citation>
    <scope>NUCLEOTIDE SEQUENCE</scope>
</reference>
<accession>A0A3P6E9R0</accession>